<evidence type="ECO:0000256" key="4">
    <source>
        <dbReference type="ARBA" id="ARBA00022797"/>
    </source>
</evidence>
<evidence type="ECO:0000256" key="5">
    <source>
        <dbReference type="ARBA" id="ARBA00022840"/>
    </source>
</evidence>
<dbReference type="Gene3D" id="1.10.10.60">
    <property type="entry name" value="Homeodomain-like"/>
    <property type="match status" value="1"/>
</dbReference>
<evidence type="ECO:0000259" key="13">
    <source>
        <dbReference type="PROSITE" id="PS50112"/>
    </source>
</evidence>
<dbReference type="PROSITE" id="PS00688">
    <property type="entry name" value="SIGMA54_INTERACT_3"/>
    <property type="match status" value="1"/>
</dbReference>
<dbReference type="InterPro" id="IPR017896">
    <property type="entry name" value="4Fe4S_Fe-S-bd"/>
</dbReference>
<dbReference type="Pfam" id="PF13237">
    <property type="entry name" value="Fer4_10"/>
    <property type="match status" value="1"/>
</dbReference>
<dbReference type="SUPFAM" id="SSF52540">
    <property type="entry name" value="P-loop containing nucleoside triphosphate hydrolases"/>
    <property type="match status" value="1"/>
</dbReference>
<dbReference type="Gene3D" id="3.30.70.20">
    <property type="match status" value="1"/>
</dbReference>
<feature type="domain" description="Sigma-54 factor interaction" evidence="12">
    <location>
        <begin position="558"/>
        <end position="787"/>
    </location>
</feature>
<dbReference type="PANTHER" id="PTHR32071:SF57">
    <property type="entry name" value="C4-DICARBOXYLATE TRANSPORT TRANSCRIPTIONAL REGULATORY PROTEIN DCTD"/>
    <property type="match status" value="1"/>
</dbReference>
<dbReference type="SUPFAM" id="SSF53920">
    <property type="entry name" value="Fe-only hydrogenase"/>
    <property type="match status" value="1"/>
</dbReference>
<evidence type="ECO:0000256" key="8">
    <source>
        <dbReference type="ARBA" id="ARBA00023015"/>
    </source>
</evidence>
<evidence type="ECO:0000256" key="3">
    <source>
        <dbReference type="ARBA" id="ARBA00022741"/>
    </source>
</evidence>
<dbReference type="InterPro" id="IPR025944">
    <property type="entry name" value="Sigma_54_int_dom_CS"/>
</dbReference>
<evidence type="ECO:0000256" key="7">
    <source>
        <dbReference type="ARBA" id="ARBA00023014"/>
    </source>
</evidence>
<keyword evidence="1" id="KW-0004">4Fe-4S</keyword>
<keyword evidence="2" id="KW-0479">Metal-binding</keyword>
<dbReference type="Pfam" id="PF02906">
    <property type="entry name" value="Fe_hyd_lg_C"/>
    <property type="match status" value="1"/>
</dbReference>
<dbReference type="InterPro" id="IPR030828">
    <property type="entry name" value="HTH_TyrR"/>
</dbReference>
<sequence length="869" mass="98102">MLGIISTIKDKCRQCYSCVRNCPVKAVKVQNGQAEILYDRCINCGNCVKVCSQNAKYIQRDVEKVLGMIKKGEKVVACLAPSFPAVIGEFTPNQLAGALKGVGFYQVREVSFGAQIMAEEYVNLFKKWPNKKTMISTPCPAVVNLVERHYPALLPNLAPIVSPMEAIARYVKLTSCEPLKVVFIGPCVAKKEEAQNSLYVDEALTFDEMFEIIEETNFIDKPVEAPFDGPEPSHKPRAISISGGLLHAVGETEDVLRSEILIVEGKEDCISIIESLIEKKISPRFIDMLFCKGCIDGPILKKTNVFSNQYAVSKFIFKNEVEYRQPAEPYKKKIDLTRSFYNKKKSLPIPGEEEIRKILEHTNKRRPEDELNCGACGYSSCREKAVAVFQGIAEIEMCLPYLLEKVSAELETIKELNEELDAIIESSYDGIWLADSNGNTLRVNRAFCRLVGLKREELIGEKTAELEKKGVIFPSVTNLVLREKRRVTVIQETKLGKKLLTTGNPIFNEHGEITLIMINARDFTELNRLSQDISETKKLKEYLQSRENIGAEIQPAKVIAFSQKMENILQLAAKIADVDSTVLILGESGVGKEVIARFIHKRSHRDKGPFVKINCGAIPETLLESELFGYETGAFTGAKRQGKPGLIEMANEGTLFLDEIGELPLNLQVKLLQVLQEHRLVRIGGIKPITVNIRVIAATNRDIENMVKKGEFREDLFYRLNVVPITIPPLRERRDDIIPLIYHFLEEYNRKYDKAKKISAEAKDILIKYNWPGNVRELENTVERLVVTVEEDVILPHHLPENLKEINIPFKEVNVDGIMPLKDAVEMVERQLLHKAVEQCNSTYDIAKILGVNQSTVVTQVWRKKFPAK</sequence>
<dbReference type="Pfam" id="PF18024">
    <property type="entry name" value="HTH_50"/>
    <property type="match status" value="1"/>
</dbReference>
<dbReference type="NCBIfam" id="TIGR00229">
    <property type="entry name" value="sensory_box"/>
    <property type="match status" value="1"/>
</dbReference>
<dbReference type="InterPro" id="IPR025662">
    <property type="entry name" value="Sigma_54_int_dom_ATP-bd_1"/>
</dbReference>
<evidence type="ECO:0000256" key="2">
    <source>
        <dbReference type="ARBA" id="ARBA00022723"/>
    </source>
</evidence>
<dbReference type="InterPro" id="IPR000014">
    <property type="entry name" value="PAS"/>
</dbReference>
<dbReference type="GO" id="GO:0051539">
    <property type="term" value="F:4 iron, 4 sulfur cluster binding"/>
    <property type="evidence" value="ECO:0007669"/>
    <property type="project" value="UniProtKB-KW"/>
</dbReference>
<evidence type="ECO:0000313" key="16">
    <source>
        <dbReference type="EMBL" id="QSQ09505.1"/>
    </source>
</evidence>
<dbReference type="InterPro" id="IPR009057">
    <property type="entry name" value="Homeodomain-like_sf"/>
</dbReference>
<proteinExistence type="predicted"/>
<dbReference type="CDD" id="cd00130">
    <property type="entry name" value="PAS"/>
    <property type="match status" value="1"/>
</dbReference>
<dbReference type="Gene3D" id="3.30.450.20">
    <property type="entry name" value="PAS domain"/>
    <property type="match status" value="1"/>
</dbReference>
<dbReference type="PROSITE" id="PS51379">
    <property type="entry name" value="4FE4S_FER_2"/>
    <property type="match status" value="2"/>
</dbReference>
<protein>
    <recommendedName>
        <fullName evidence="11">HTH-type transcriptional regulatory protein TyrR</fullName>
    </recommendedName>
</protein>
<keyword evidence="9" id="KW-0238">DNA-binding</keyword>
<evidence type="ECO:0000313" key="17">
    <source>
        <dbReference type="Proteomes" id="UP000662904"/>
    </source>
</evidence>
<dbReference type="SMART" id="SM00382">
    <property type="entry name" value="AAA"/>
    <property type="match status" value="1"/>
</dbReference>
<dbReference type="InterPro" id="IPR025943">
    <property type="entry name" value="Sigma_54_int_dom_ATP-bd_2"/>
</dbReference>
<dbReference type="SUPFAM" id="SSF46689">
    <property type="entry name" value="Homeodomain-like"/>
    <property type="match status" value="1"/>
</dbReference>
<evidence type="ECO:0000256" key="6">
    <source>
        <dbReference type="ARBA" id="ARBA00023004"/>
    </source>
</evidence>
<dbReference type="PROSITE" id="PS00675">
    <property type="entry name" value="SIGMA54_INTERACT_1"/>
    <property type="match status" value="1"/>
</dbReference>
<organism evidence="16 17">
    <name type="scientific">Koleobacter methoxysyntrophicus</name>
    <dbReference type="NCBI Taxonomy" id="2751313"/>
    <lineage>
        <taxon>Bacteria</taxon>
        <taxon>Bacillati</taxon>
        <taxon>Bacillota</taxon>
        <taxon>Clostridia</taxon>
        <taxon>Koleobacterales</taxon>
        <taxon>Koleobacteraceae</taxon>
        <taxon>Koleobacter</taxon>
    </lineage>
</organism>
<feature type="domain" description="PAS" evidence="13">
    <location>
        <begin position="416"/>
        <end position="461"/>
    </location>
</feature>
<evidence type="ECO:0000259" key="15">
    <source>
        <dbReference type="PROSITE" id="PS51656"/>
    </source>
</evidence>
<feature type="domain" description="4Fe-4S ferredoxin-type" evidence="14">
    <location>
        <begin position="32"/>
        <end position="61"/>
    </location>
</feature>
<dbReference type="PROSITE" id="PS50112">
    <property type="entry name" value="PAS"/>
    <property type="match status" value="1"/>
</dbReference>
<dbReference type="FunFam" id="3.40.50.300:FF:000006">
    <property type="entry name" value="DNA-binding transcriptional regulator NtrC"/>
    <property type="match status" value="1"/>
</dbReference>
<dbReference type="InterPro" id="IPR002078">
    <property type="entry name" value="Sigma_54_int"/>
</dbReference>
<dbReference type="Gene3D" id="1.10.15.40">
    <property type="entry name" value="Electron transport complex subunit B, putative Fe-S cluster"/>
    <property type="match status" value="1"/>
</dbReference>
<evidence type="ECO:0000259" key="14">
    <source>
        <dbReference type="PROSITE" id="PS51379"/>
    </source>
</evidence>
<dbReference type="InterPro" id="IPR007202">
    <property type="entry name" value="4Fe-4S_dom"/>
</dbReference>
<dbReference type="Gene3D" id="3.40.50.300">
    <property type="entry name" value="P-loop containing nucleotide triphosphate hydrolases"/>
    <property type="match status" value="1"/>
</dbReference>
<evidence type="ECO:0000259" key="12">
    <source>
        <dbReference type="PROSITE" id="PS50045"/>
    </source>
</evidence>
<dbReference type="Proteomes" id="UP000662904">
    <property type="component" value="Chromosome"/>
</dbReference>
<dbReference type="PROSITE" id="PS50045">
    <property type="entry name" value="SIGMA54_INTERACT_4"/>
    <property type="match status" value="1"/>
</dbReference>
<dbReference type="PROSITE" id="PS51656">
    <property type="entry name" value="4FE4S"/>
    <property type="match status" value="1"/>
</dbReference>
<dbReference type="SUPFAM" id="SSF54862">
    <property type="entry name" value="4Fe-4S ferredoxins"/>
    <property type="match status" value="1"/>
</dbReference>
<dbReference type="InterPro" id="IPR009016">
    <property type="entry name" value="Fe_hydrogenase"/>
</dbReference>
<gene>
    <name evidence="16" type="primary">atoC_13</name>
    <name evidence="16" type="ORF">H0A61_01876</name>
</gene>
<evidence type="ECO:0000256" key="10">
    <source>
        <dbReference type="ARBA" id="ARBA00023163"/>
    </source>
</evidence>
<dbReference type="Pfam" id="PF04060">
    <property type="entry name" value="FeS"/>
    <property type="match status" value="1"/>
</dbReference>
<dbReference type="Pfam" id="PF00158">
    <property type="entry name" value="Sigma54_activat"/>
    <property type="match status" value="1"/>
</dbReference>
<dbReference type="SMART" id="SM00091">
    <property type="entry name" value="PAS"/>
    <property type="match status" value="1"/>
</dbReference>
<reference evidence="16" key="1">
    <citation type="submission" date="2020-07" db="EMBL/GenBank/DDBJ databases">
        <title>Koleobacter methoxysyntrophicus gen. nov., sp. nov., a novel anaerobic bacterium isolated from deep subsurface oil field and proposal of Koleobacterales ord. nov. in the phylum Firmicutes.</title>
        <authorList>
            <person name="Sakamoto S."/>
            <person name="Tamaki H."/>
        </authorList>
    </citation>
    <scope>NUCLEOTIDE SEQUENCE</scope>
    <source>
        <strain evidence="16">NRmbB1</strain>
    </source>
</reference>
<dbReference type="InterPro" id="IPR058031">
    <property type="entry name" value="AAA_lid_NorR"/>
</dbReference>
<dbReference type="SUPFAM" id="SSF55785">
    <property type="entry name" value="PYP-like sensor domain (PAS domain)"/>
    <property type="match status" value="1"/>
</dbReference>
<dbReference type="GO" id="GO:0006355">
    <property type="term" value="P:regulation of DNA-templated transcription"/>
    <property type="evidence" value="ECO:0007669"/>
    <property type="project" value="InterPro"/>
</dbReference>
<dbReference type="GO" id="GO:0005524">
    <property type="term" value="F:ATP binding"/>
    <property type="evidence" value="ECO:0007669"/>
    <property type="project" value="UniProtKB-KW"/>
</dbReference>
<accession>A0A8A0RM67</accession>
<keyword evidence="7" id="KW-0411">Iron-sulfur</keyword>
<feature type="domain" description="4Fe-4S ferredoxin-type" evidence="14">
    <location>
        <begin position="3"/>
        <end position="31"/>
    </location>
</feature>
<dbReference type="GO" id="GO:0046872">
    <property type="term" value="F:metal ion binding"/>
    <property type="evidence" value="ECO:0007669"/>
    <property type="project" value="UniProtKB-KW"/>
</dbReference>
<evidence type="ECO:0000256" key="11">
    <source>
        <dbReference type="ARBA" id="ARBA00029500"/>
    </source>
</evidence>
<keyword evidence="4" id="KW-0058">Aromatic hydrocarbons catabolism</keyword>
<keyword evidence="8" id="KW-0805">Transcription regulation</keyword>
<dbReference type="InterPro" id="IPR004108">
    <property type="entry name" value="Fe_hydrogenase_lsu_C"/>
</dbReference>
<dbReference type="AlphaFoldDB" id="A0A8A0RM67"/>
<name>A0A8A0RM67_9FIRM</name>
<dbReference type="InterPro" id="IPR013767">
    <property type="entry name" value="PAS_fold"/>
</dbReference>
<dbReference type="InterPro" id="IPR003593">
    <property type="entry name" value="AAA+_ATPase"/>
</dbReference>
<dbReference type="CDD" id="cd00009">
    <property type="entry name" value="AAA"/>
    <property type="match status" value="1"/>
</dbReference>
<dbReference type="Pfam" id="PF25601">
    <property type="entry name" value="AAA_lid_14"/>
    <property type="match status" value="1"/>
</dbReference>
<dbReference type="GO" id="GO:0003677">
    <property type="term" value="F:DNA binding"/>
    <property type="evidence" value="ECO:0007669"/>
    <property type="project" value="UniProtKB-KW"/>
</dbReference>
<dbReference type="Pfam" id="PF00989">
    <property type="entry name" value="PAS"/>
    <property type="match status" value="1"/>
</dbReference>
<feature type="domain" description="4Fe-4S" evidence="15">
    <location>
        <begin position="353"/>
        <end position="415"/>
    </location>
</feature>
<dbReference type="InterPro" id="IPR027417">
    <property type="entry name" value="P-loop_NTPase"/>
</dbReference>
<evidence type="ECO:0000256" key="9">
    <source>
        <dbReference type="ARBA" id="ARBA00023125"/>
    </source>
</evidence>
<keyword evidence="5" id="KW-0067">ATP-binding</keyword>
<dbReference type="Gene3D" id="3.40.950.10">
    <property type="entry name" value="Fe-only Hydrogenase (Larger Subunit), Chain L, domain 3"/>
    <property type="match status" value="1"/>
</dbReference>
<evidence type="ECO:0000256" key="1">
    <source>
        <dbReference type="ARBA" id="ARBA00022485"/>
    </source>
</evidence>
<dbReference type="RefSeq" id="WP_206706860.1">
    <property type="nucleotide sequence ID" value="NZ_CP059066.1"/>
</dbReference>
<dbReference type="InterPro" id="IPR035965">
    <property type="entry name" value="PAS-like_dom_sf"/>
</dbReference>
<dbReference type="PANTHER" id="PTHR32071">
    <property type="entry name" value="TRANSCRIPTIONAL REGULATORY PROTEIN"/>
    <property type="match status" value="1"/>
</dbReference>
<keyword evidence="6" id="KW-0408">Iron</keyword>
<dbReference type="Gene3D" id="1.10.8.60">
    <property type="match status" value="1"/>
</dbReference>
<keyword evidence="17" id="KW-1185">Reference proteome</keyword>
<dbReference type="PROSITE" id="PS00676">
    <property type="entry name" value="SIGMA54_INTERACT_2"/>
    <property type="match status" value="1"/>
</dbReference>
<dbReference type="KEGG" id="kme:H0A61_01876"/>
<dbReference type="EMBL" id="CP059066">
    <property type="protein sequence ID" value="QSQ09505.1"/>
    <property type="molecule type" value="Genomic_DNA"/>
</dbReference>
<keyword evidence="3" id="KW-0547">Nucleotide-binding</keyword>
<keyword evidence="10" id="KW-0804">Transcription</keyword>